<protein>
    <submittedName>
        <fullName evidence="4">Protein kinase family protein</fullName>
    </submittedName>
</protein>
<dbReference type="InterPro" id="IPR017441">
    <property type="entry name" value="Protein_kinase_ATP_BS"/>
</dbReference>
<evidence type="ECO:0000256" key="1">
    <source>
        <dbReference type="PROSITE-ProRule" id="PRU10141"/>
    </source>
</evidence>
<keyword evidence="2" id="KW-0472">Membrane</keyword>
<sequence>MREPISKKQGCKLYPEQNVNGRWHKNRYKIIRELGWGATGTVYLTETKEGPAALKVGRDAMSITSEVNVLKHFSKVQGDHLGPSLIDVDDVVTPSGTYPFYVMEYLKGEEVLPFLRNRGGEWTGIIGVQLLGDLDRLHRAGWTFGDLKPENLLVTGPPLRVRWFDVGGTTKMGRSVKEYTEFFDRGYWGLGSRKAEPSYDLFSVGMIMINSGYPSRFERSDKDNLKLLVSRAEQKPGLKPYVPIITKALGGHYRDALHMRRELAEVIGRTHFSTRQEVHPGSGKVIAPSVRKPLVNRKSYKRQVQKEKKRSSGVLETVLVASFLLLAYVLYLFGQMM</sequence>
<name>A0A3M7TL78_9BACI</name>
<keyword evidence="2" id="KW-0812">Transmembrane</keyword>
<dbReference type="PROSITE" id="PS50011">
    <property type="entry name" value="PROTEIN_KINASE_DOM"/>
    <property type="match status" value="1"/>
</dbReference>
<dbReference type="EMBL" id="RHIB01000005">
    <property type="protein sequence ID" value="RNA66029.1"/>
    <property type="molecule type" value="Genomic_DNA"/>
</dbReference>
<comment type="caution">
    <text evidence="4">The sequence shown here is derived from an EMBL/GenBank/DDBJ whole genome shotgun (WGS) entry which is preliminary data.</text>
</comment>
<feature type="transmembrane region" description="Helical" evidence="2">
    <location>
        <begin position="313"/>
        <end position="334"/>
    </location>
</feature>
<evidence type="ECO:0000259" key="3">
    <source>
        <dbReference type="PROSITE" id="PS50011"/>
    </source>
</evidence>
<dbReference type="OrthoDB" id="583109at2"/>
<keyword evidence="5" id="KW-1185">Reference proteome</keyword>
<feature type="domain" description="Protein kinase" evidence="3">
    <location>
        <begin position="28"/>
        <end position="337"/>
    </location>
</feature>
<dbReference type="RefSeq" id="WP_122901948.1">
    <property type="nucleotide sequence ID" value="NZ_RHIB01000005.1"/>
</dbReference>
<dbReference type="PROSITE" id="PS00107">
    <property type="entry name" value="PROTEIN_KINASE_ATP"/>
    <property type="match status" value="1"/>
</dbReference>
<dbReference type="InterPro" id="IPR000719">
    <property type="entry name" value="Prot_kinase_dom"/>
</dbReference>
<organism evidence="4 5">
    <name type="scientific">Alteribacter keqinensis</name>
    <dbReference type="NCBI Taxonomy" id="2483800"/>
    <lineage>
        <taxon>Bacteria</taxon>
        <taxon>Bacillati</taxon>
        <taxon>Bacillota</taxon>
        <taxon>Bacilli</taxon>
        <taxon>Bacillales</taxon>
        <taxon>Bacillaceae</taxon>
        <taxon>Alteribacter</taxon>
    </lineage>
</organism>
<dbReference type="PANTHER" id="PTHR44167">
    <property type="entry name" value="OVARIAN-SPECIFIC SERINE/THREONINE-PROTEIN KINASE LOK-RELATED"/>
    <property type="match status" value="1"/>
</dbReference>
<dbReference type="GO" id="GO:0005737">
    <property type="term" value="C:cytoplasm"/>
    <property type="evidence" value="ECO:0007669"/>
    <property type="project" value="TreeGrafter"/>
</dbReference>
<dbReference type="Proteomes" id="UP000278746">
    <property type="component" value="Unassembled WGS sequence"/>
</dbReference>
<keyword evidence="1" id="KW-0067">ATP-binding</keyword>
<keyword evidence="2" id="KW-1133">Transmembrane helix</keyword>
<dbReference type="PANTHER" id="PTHR44167:SF31">
    <property type="entry name" value="PROTEIN CBG02007"/>
    <property type="match status" value="1"/>
</dbReference>
<dbReference type="GO" id="GO:0005524">
    <property type="term" value="F:ATP binding"/>
    <property type="evidence" value="ECO:0007669"/>
    <property type="project" value="UniProtKB-UniRule"/>
</dbReference>
<evidence type="ECO:0000313" key="5">
    <source>
        <dbReference type="Proteomes" id="UP000278746"/>
    </source>
</evidence>
<gene>
    <name evidence="4" type="ORF">EBO34_19955</name>
</gene>
<dbReference type="SUPFAM" id="SSF56112">
    <property type="entry name" value="Protein kinase-like (PK-like)"/>
    <property type="match status" value="1"/>
</dbReference>
<feature type="binding site" evidence="1">
    <location>
        <position position="55"/>
    </location>
    <ligand>
        <name>ATP</name>
        <dbReference type="ChEBI" id="CHEBI:30616"/>
    </ligand>
</feature>
<proteinExistence type="predicted"/>
<accession>A0A3M7TL78</accession>
<keyword evidence="4" id="KW-0808">Transferase</keyword>
<evidence type="ECO:0000256" key="2">
    <source>
        <dbReference type="SAM" id="Phobius"/>
    </source>
</evidence>
<dbReference type="Gene3D" id="1.10.510.10">
    <property type="entry name" value="Transferase(Phosphotransferase) domain 1"/>
    <property type="match status" value="1"/>
</dbReference>
<dbReference type="SMART" id="SM00220">
    <property type="entry name" value="S_TKc"/>
    <property type="match status" value="1"/>
</dbReference>
<evidence type="ECO:0000313" key="4">
    <source>
        <dbReference type="EMBL" id="RNA66029.1"/>
    </source>
</evidence>
<reference evidence="4 5" key="1">
    <citation type="submission" date="2018-10" db="EMBL/GenBank/DDBJ databases">
        <title>Bacillus Keqinensis sp. nov., a moderately halophilic bacterium isolated from a saline-alkaline lake.</title>
        <authorList>
            <person name="Wang H."/>
        </authorList>
    </citation>
    <scope>NUCLEOTIDE SEQUENCE [LARGE SCALE GENOMIC DNA]</scope>
    <source>
        <strain evidence="4 5">KQ-3</strain>
    </source>
</reference>
<dbReference type="InterPro" id="IPR011009">
    <property type="entry name" value="Kinase-like_dom_sf"/>
</dbReference>
<keyword evidence="4" id="KW-0418">Kinase</keyword>
<dbReference type="AlphaFoldDB" id="A0A3M7TL78"/>
<keyword evidence="1" id="KW-0547">Nucleotide-binding</keyword>
<dbReference type="GO" id="GO:0004674">
    <property type="term" value="F:protein serine/threonine kinase activity"/>
    <property type="evidence" value="ECO:0007669"/>
    <property type="project" value="TreeGrafter"/>
</dbReference>
<dbReference type="Pfam" id="PF00069">
    <property type="entry name" value="Pkinase"/>
    <property type="match status" value="1"/>
</dbReference>